<keyword evidence="3" id="KW-1185">Reference proteome</keyword>
<comment type="caution">
    <text evidence="2">The sequence shown here is derived from an EMBL/GenBank/DDBJ whole genome shotgun (WGS) entry which is preliminary data.</text>
</comment>
<dbReference type="Proteomes" id="UP000325466">
    <property type="component" value="Unassembled WGS sequence"/>
</dbReference>
<evidence type="ECO:0000313" key="2">
    <source>
        <dbReference type="EMBL" id="GES36170.1"/>
    </source>
</evidence>
<feature type="compositionally biased region" description="Pro residues" evidence="1">
    <location>
        <begin position="25"/>
        <end position="35"/>
    </location>
</feature>
<feature type="region of interest" description="Disordered" evidence="1">
    <location>
        <begin position="16"/>
        <end position="47"/>
    </location>
</feature>
<reference evidence="2 3" key="1">
    <citation type="journal article" date="2018" name="Biodegradation">
        <title>1,4-Dioxane degradation characteristics of Rhodococcus aetherivorans JCM 14343.</title>
        <authorList>
            <person name="Inoue D."/>
            <person name="Tsunoda T."/>
            <person name="Yamamoto N."/>
            <person name="Ike M."/>
            <person name="Sei K."/>
        </authorList>
    </citation>
    <scope>NUCLEOTIDE SEQUENCE [LARGE SCALE GENOMIC DNA]</scope>
    <source>
        <strain evidence="2 3">JCM 14343</strain>
    </source>
</reference>
<evidence type="ECO:0000313" key="3">
    <source>
        <dbReference type="Proteomes" id="UP000325466"/>
    </source>
</evidence>
<accession>A0ABQ0YI82</accession>
<name>A0ABQ0YI82_9NOCA</name>
<organism evidence="2 3">
    <name type="scientific">Rhodococcus aetherivorans</name>
    <dbReference type="NCBI Taxonomy" id="191292"/>
    <lineage>
        <taxon>Bacteria</taxon>
        <taxon>Bacillati</taxon>
        <taxon>Actinomycetota</taxon>
        <taxon>Actinomycetes</taxon>
        <taxon>Mycobacteriales</taxon>
        <taxon>Nocardiaceae</taxon>
        <taxon>Rhodococcus</taxon>
    </lineage>
</organism>
<sequence length="47" mass="4675">MYTDVTGVGVVKGASGRIETEPCPRTVPEPPPVAPTPAAAAGPGNRC</sequence>
<proteinExistence type="predicted"/>
<gene>
    <name evidence="2" type="ORF">RAJCM14343_1419</name>
</gene>
<evidence type="ECO:0000256" key="1">
    <source>
        <dbReference type="SAM" id="MobiDB-lite"/>
    </source>
</evidence>
<dbReference type="EMBL" id="BLAH01000051">
    <property type="protein sequence ID" value="GES36170.1"/>
    <property type="molecule type" value="Genomic_DNA"/>
</dbReference>
<protein>
    <submittedName>
        <fullName evidence="2">Uncharacterized protein</fullName>
    </submittedName>
</protein>
<feature type="compositionally biased region" description="Low complexity" evidence="1">
    <location>
        <begin position="36"/>
        <end position="47"/>
    </location>
</feature>